<dbReference type="SUPFAM" id="SSF52833">
    <property type="entry name" value="Thioredoxin-like"/>
    <property type="match status" value="1"/>
</dbReference>
<proteinExistence type="predicted"/>
<gene>
    <name evidence="2" type="ORF">ACFSNC_18730</name>
</gene>
<evidence type="ECO:0000313" key="2">
    <source>
        <dbReference type="EMBL" id="MFD2142446.1"/>
    </source>
</evidence>
<dbReference type="PANTHER" id="PTHR42673">
    <property type="entry name" value="MALEYLACETOACETATE ISOMERASE"/>
    <property type="match status" value="1"/>
</dbReference>
<dbReference type="Pfam" id="PF13410">
    <property type="entry name" value="GST_C_2"/>
    <property type="match status" value="1"/>
</dbReference>
<accession>A0ABW4Z231</accession>
<dbReference type="CDD" id="cd03043">
    <property type="entry name" value="GST_N_1"/>
    <property type="match status" value="1"/>
</dbReference>
<dbReference type="Proteomes" id="UP001597299">
    <property type="component" value="Unassembled WGS sequence"/>
</dbReference>
<dbReference type="PROSITE" id="PS50404">
    <property type="entry name" value="GST_NTER"/>
    <property type="match status" value="1"/>
</dbReference>
<dbReference type="RefSeq" id="WP_213353932.1">
    <property type="nucleotide sequence ID" value="NZ_JAHBGB010000037.1"/>
</dbReference>
<dbReference type="Gene3D" id="1.20.1050.10">
    <property type="match status" value="1"/>
</dbReference>
<feature type="domain" description="GST N-terminal" evidence="1">
    <location>
        <begin position="3"/>
        <end position="83"/>
    </location>
</feature>
<dbReference type="SUPFAM" id="SSF47616">
    <property type="entry name" value="GST C-terminal domain-like"/>
    <property type="match status" value="1"/>
</dbReference>
<dbReference type="InterPro" id="IPR040079">
    <property type="entry name" value="Glutathione_S-Trfase"/>
</dbReference>
<dbReference type="EMBL" id="JBHUHD010000001">
    <property type="protein sequence ID" value="MFD2142446.1"/>
    <property type="molecule type" value="Genomic_DNA"/>
</dbReference>
<dbReference type="PANTHER" id="PTHR42673:SF4">
    <property type="entry name" value="MALEYLACETOACETATE ISOMERASE"/>
    <property type="match status" value="1"/>
</dbReference>
<name>A0ABW4Z231_9HYPH</name>
<organism evidence="2 3">
    <name type="scientific">Ancylobacter oerskovii</name>
    <dbReference type="NCBI Taxonomy" id="459519"/>
    <lineage>
        <taxon>Bacteria</taxon>
        <taxon>Pseudomonadati</taxon>
        <taxon>Pseudomonadota</taxon>
        <taxon>Alphaproteobacteria</taxon>
        <taxon>Hyphomicrobiales</taxon>
        <taxon>Xanthobacteraceae</taxon>
        <taxon>Ancylobacter</taxon>
    </lineage>
</organism>
<dbReference type="CDD" id="cd03194">
    <property type="entry name" value="GST_C_3"/>
    <property type="match status" value="1"/>
</dbReference>
<dbReference type="InterPro" id="IPR004045">
    <property type="entry name" value="Glutathione_S-Trfase_N"/>
</dbReference>
<reference evidence="3" key="1">
    <citation type="journal article" date="2019" name="Int. J. Syst. Evol. Microbiol.">
        <title>The Global Catalogue of Microorganisms (GCM) 10K type strain sequencing project: providing services to taxonomists for standard genome sequencing and annotation.</title>
        <authorList>
            <consortium name="The Broad Institute Genomics Platform"/>
            <consortium name="The Broad Institute Genome Sequencing Center for Infectious Disease"/>
            <person name="Wu L."/>
            <person name="Ma J."/>
        </authorList>
    </citation>
    <scope>NUCLEOTIDE SEQUENCE [LARGE SCALE GENOMIC DNA]</scope>
    <source>
        <strain evidence="3">CCM 7435</strain>
    </source>
</reference>
<dbReference type="InterPro" id="IPR036249">
    <property type="entry name" value="Thioredoxin-like_sf"/>
</dbReference>
<sequence length="224" mass="24570">MTLKLLIGNKNYSSWSLRPWLLLKAFGIAFDEEVVLLGDADFKARIAAHSPARQVPVLIDGEVAVWETLAIIEHIAERFPDTPIWPAAPAARAYARSIATEMHGGFGALRSAVPMNLWRPVELRELPAKAVADLDGITARWRSARQRFGAGGDFLFGGFSAADAMYAPVATRIRTYGLPVDAVSAAYVEAIHAHPAFAEWKAAALKEEQVLPVDEVDWPEVKRV</sequence>
<dbReference type="Gene3D" id="3.40.30.10">
    <property type="entry name" value="Glutaredoxin"/>
    <property type="match status" value="1"/>
</dbReference>
<dbReference type="InterPro" id="IPR036282">
    <property type="entry name" value="Glutathione-S-Trfase_C_sf"/>
</dbReference>
<evidence type="ECO:0000259" key="1">
    <source>
        <dbReference type="PROSITE" id="PS50404"/>
    </source>
</evidence>
<keyword evidence="3" id="KW-1185">Reference proteome</keyword>
<dbReference type="SFLD" id="SFLDS00019">
    <property type="entry name" value="Glutathione_Transferase_(cytos"/>
    <property type="match status" value="1"/>
</dbReference>
<comment type="caution">
    <text evidence="2">The sequence shown here is derived from an EMBL/GenBank/DDBJ whole genome shotgun (WGS) entry which is preliminary data.</text>
</comment>
<protein>
    <submittedName>
        <fullName evidence="2">Glutathione S-transferase family protein</fullName>
    </submittedName>
</protein>
<evidence type="ECO:0000313" key="3">
    <source>
        <dbReference type="Proteomes" id="UP001597299"/>
    </source>
</evidence>
<dbReference type="Pfam" id="PF13409">
    <property type="entry name" value="GST_N_2"/>
    <property type="match status" value="1"/>
</dbReference>